<proteinExistence type="predicted"/>
<dbReference type="Proteomes" id="UP000054279">
    <property type="component" value="Unassembled WGS sequence"/>
</dbReference>
<reference evidence="1 3" key="1">
    <citation type="submission" date="2014-06" db="EMBL/GenBank/DDBJ databases">
        <title>Evolutionary Origins and Diversification of the Mycorrhizal Mutualists.</title>
        <authorList>
            <consortium name="DOE Joint Genome Institute"/>
            <consortium name="Mycorrhizal Genomics Consortium"/>
            <person name="Kohler A."/>
            <person name="Kuo A."/>
            <person name="Nagy L.G."/>
            <person name="Floudas D."/>
            <person name="Copeland A."/>
            <person name="Barry K.W."/>
            <person name="Cichocki N."/>
            <person name="Veneault-Fourrey C."/>
            <person name="LaButti K."/>
            <person name="Lindquist E.A."/>
            <person name="Lipzen A."/>
            <person name="Lundell T."/>
            <person name="Morin E."/>
            <person name="Murat C."/>
            <person name="Riley R."/>
            <person name="Ohm R."/>
            <person name="Sun H."/>
            <person name="Tunlid A."/>
            <person name="Henrissat B."/>
            <person name="Grigoriev I.V."/>
            <person name="Hibbett D.S."/>
            <person name="Martin F."/>
        </authorList>
    </citation>
    <scope>NUCLEOTIDE SEQUENCE [LARGE SCALE GENOMIC DNA]</scope>
    <source>
        <strain evidence="1 3">SS14</strain>
    </source>
</reference>
<dbReference type="AlphaFoldDB" id="A0A0C9UF48"/>
<evidence type="ECO:0000313" key="1">
    <source>
        <dbReference type="EMBL" id="KIJ23815.1"/>
    </source>
</evidence>
<protein>
    <submittedName>
        <fullName evidence="1">Unplaced genomic scaffold SPHSTscaffold_506, whole genome shotgun sequence</fullName>
    </submittedName>
</protein>
<feature type="non-terminal residue" evidence="1">
    <location>
        <position position="1"/>
    </location>
</feature>
<dbReference type="HOGENOM" id="CLU_2783007_0_0_1"/>
<evidence type="ECO:0000313" key="3">
    <source>
        <dbReference type="Proteomes" id="UP000054279"/>
    </source>
</evidence>
<dbReference type="EMBL" id="KN837581">
    <property type="protein sequence ID" value="KIJ23817.1"/>
    <property type="molecule type" value="Genomic_DNA"/>
</dbReference>
<accession>A0A0C9UF48</accession>
<name>A0A0C9UF48_SPHS4</name>
<sequence length="69" mass="8021">HHRWPFYRRSHPLTFELCTQEFSHASRPSSLLVTIGPSLVVSLPAHRPCPYHCLYHSSRHSFRLPSPSD</sequence>
<gene>
    <name evidence="1" type="ORF">M422DRAFT_217407</name>
    <name evidence="2" type="ORF">M422DRAFT_237640</name>
</gene>
<evidence type="ECO:0000313" key="2">
    <source>
        <dbReference type="EMBL" id="KIJ23817.1"/>
    </source>
</evidence>
<dbReference type="EMBL" id="KN837581">
    <property type="protein sequence ID" value="KIJ23815.1"/>
    <property type="molecule type" value="Genomic_DNA"/>
</dbReference>
<keyword evidence="3" id="KW-1185">Reference proteome</keyword>
<organism evidence="1 3">
    <name type="scientific">Sphaerobolus stellatus (strain SS14)</name>
    <dbReference type="NCBI Taxonomy" id="990650"/>
    <lineage>
        <taxon>Eukaryota</taxon>
        <taxon>Fungi</taxon>
        <taxon>Dikarya</taxon>
        <taxon>Basidiomycota</taxon>
        <taxon>Agaricomycotina</taxon>
        <taxon>Agaricomycetes</taxon>
        <taxon>Phallomycetidae</taxon>
        <taxon>Geastrales</taxon>
        <taxon>Sphaerobolaceae</taxon>
        <taxon>Sphaerobolus</taxon>
    </lineage>
</organism>